<dbReference type="AlphaFoldDB" id="A0A220MD74"/>
<dbReference type="Proteomes" id="UP000197781">
    <property type="component" value="Chromosome"/>
</dbReference>
<evidence type="ECO:0000313" key="2">
    <source>
        <dbReference type="EMBL" id="ASJ52991.1"/>
    </source>
</evidence>
<protein>
    <submittedName>
        <fullName evidence="2">Uncharacterized protein</fullName>
    </submittedName>
</protein>
<name>A0A220MD74_9BACL</name>
<organism evidence="2 3">
    <name type="scientific">Brevibacillus formosus</name>
    <dbReference type="NCBI Taxonomy" id="54913"/>
    <lineage>
        <taxon>Bacteria</taxon>
        <taxon>Bacillati</taxon>
        <taxon>Bacillota</taxon>
        <taxon>Bacilli</taxon>
        <taxon>Bacillales</taxon>
        <taxon>Paenibacillaceae</taxon>
        <taxon>Brevibacillus</taxon>
    </lineage>
</organism>
<feature type="region of interest" description="Disordered" evidence="1">
    <location>
        <begin position="155"/>
        <end position="288"/>
    </location>
</feature>
<reference evidence="2 3" key="1">
    <citation type="submission" date="2016-11" db="EMBL/GenBank/DDBJ databases">
        <authorList>
            <person name="Jaros S."/>
            <person name="Januszkiewicz K."/>
            <person name="Wedrychowicz H."/>
        </authorList>
    </citation>
    <scope>NUCLEOTIDE SEQUENCE [LARGE SCALE GENOMIC DNA]</scope>
    <source>
        <strain evidence="2 3">NF2</strain>
    </source>
</reference>
<evidence type="ECO:0000313" key="3">
    <source>
        <dbReference type="Proteomes" id="UP000197781"/>
    </source>
</evidence>
<feature type="compositionally biased region" description="Pro residues" evidence="1">
    <location>
        <begin position="210"/>
        <end position="230"/>
    </location>
</feature>
<evidence type="ECO:0000256" key="1">
    <source>
        <dbReference type="SAM" id="MobiDB-lite"/>
    </source>
</evidence>
<accession>A0A220MD74</accession>
<feature type="compositionally biased region" description="Basic and acidic residues" evidence="1">
    <location>
        <begin position="250"/>
        <end position="288"/>
    </location>
</feature>
<dbReference type="RefSeq" id="WP_088906850.1">
    <property type="nucleotide sequence ID" value="NZ_CP018145.1"/>
</dbReference>
<dbReference type="EMBL" id="CP018145">
    <property type="protein sequence ID" value="ASJ52991.1"/>
    <property type="molecule type" value="Genomic_DNA"/>
</dbReference>
<gene>
    <name evidence="2" type="ORF">BP422_05145</name>
</gene>
<dbReference type="KEGG" id="bfm:BP422_05145"/>
<sequence length="288" mass="31712">MTNEEIFELMQRDLDEDLSESEQELLHCLIQKDADLQLMYNRLKDVSQQLEHLPPVVPPISIVDSILPKLESAAAKPAAVKSTVNEEILPTLEVKRESSSLPESKKWKRMKVWMASLGSTAVAASLLVGMLFSGGDGKKPEVDSFQNGTDMTPAVVEQPKTLGPDAPTPPSNNPISSNSKEEEDKTKKSTGTATQTKSKRSPAKNVQKQTPPPKKTNPTPPPKKAVPPTPVMTDDQPSGWPIGLEENPDREDKEPTNDDKDDGGDKQEEKDKGKNKEKKKDKDDKDND</sequence>
<proteinExistence type="predicted"/>